<reference evidence="2 3" key="1">
    <citation type="submission" date="2015-04" db="EMBL/GenBank/DDBJ databases">
        <title>Lasius niger genome sequencing.</title>
        <authorList>
            <person name="Konorov E.A."/>
            <person name="Nikitin M.A."/>
            <person name="Kirill M.V."/>
            <person name="Chang P."/>
        </authorList>
    </citation>
    <scope>NUCLEOTIDE SEQUENCE [LARGE SCALE GENOMIC DNA]</scope>
    <source>
        <tissue evidence="2">Whole</tissue>
    </source>
</reference>
<dbReference type="STRING" id="67767.A0A0J7KEJ5"/>
<dbReference type="InterPro" id="IPR001584">
    <property type="entry name" value="Integrase_cat-core"/>
</dbReference>
<dbReference type="InterPro" id="IPR012337">
    <property type="entry name" value="RNaseH-like_sf"/>
</dbReference>
<sequence>MEAELSVYRSCILLGSRVVIPSEERKTVLETLHLTHLGVWRQRRPNFVLKYSETIKVLRELFATHGIPDVIVSDNATEFISGMFQTFLKRNLIRHAKIAPYHPASNAQVKRMMQTMKQALKKQEGGDWSTKIARFLLRQHTTPSATIGVSPAELPIVFARNYSNNGPKWIPAVVTAQSGPVIGYKVPMAKKCAAMSTS</sequence>
<dbReference type="InterPro" id="IPR050951">
    <property type="entry name" value="Retrovirus_Pol_polyprotein"/>
</dbReference>
<keyword evidence="3" id="KW-1185">Reference proteome</keyword>
<proteinExistence type="predicted"/>
<dbReference type="InterPro" id="IPR036397">
    <property type="entry name" value="RNaseH_sf"/>
</dbReference>
<evidence type="ECO:0000313" key="2">
    <source>
        <dbReference type="EMBL" id="KMQ88591.1"/>
    </source>
</evidence>
<dbReference type="AlphaFoldDB" id="A0A0J7KEJ5"/>
<protein>
    <submittedName>
        <fullName evidence="2">Integrase core domain protein</fullName>
    </submittedName>
</protein>
<dbReference type="PROSITE" id="PS50994">
    <property type="entry name" value="INTEGRASE"/>
    <property type="match status" value="1"/>
</dbReference>
<feature type="domain" description="Integrase catalytic" evidence="1">
    <location>
        <begin position="57"/>
        <end position="122"/>
    </location>
</feature>
<accession>A0A0J7KEJ5</accession>
<dbReference type="Gene3D" id="3.30.420.10">
    <property type="entry name" value="Ribonuclease H-like superfamily/Ribonuclease H"/>
    <property type="match status" value="1"/>
</dbReference>
<organism evidence="2 3">
    <name type="scientific">Lasius niger</name>
    <name type="common">Black garden ant</name>
    <dbReference type="NCBI Taxonomy" id="67767"/>
    <lineage>
        <taxon>Eukaryota</taxon>
        <taxon>Metazoa</taxon>
        <taxon>Ecdysozoa</taxon>
        <taxon>Arthropoda</taxon>
        <taxon>Hexapoda</taxon>
        <taxon>Insecta</taxon>
        <taxon>Pterygota</taxon>
        <taxon>Neoptera</taxon>
        <taxon>Endopterygota</taxon>
        <taxon>Hymenoptera</taxon>
        <taxon>Apocrita</taxon>
        <taxon>Aculeata</taxon>
        <taxon>Formicoidea</taxon>
        <taxon>Formicidae</taxon>
        <taxon>Formicinae</taxon>
        <taxon>Lasius</taxon>
        <taxon>Lasius</taxon>
    </lineage>
</organism>
<dbReference type="SUPFAM" id="SSF53098">
    <property type="entry name" value="Ribonuclease H-like"/>
    <property type="match status" value="1"/>
</dbReference>
<dbReference type="PANTHER" id="PTHR37984">
    <property type="entry name" value="PROTEIN CBG26694"/>
    <property type="match status" value="1"/>
</dbReference>
<dbReference type="PaxDb" id="67767-A0A0J7KEJ5"/>
<gene>
    <name evidence="2" type="ORF">RF55_11897</name>
</gene>
<dbReference type="OrthoDB" id="8067671at2759"/>
<dbReference type="PANTHER" id="PTHR37984:SF12">
    <property type="entry name" value="RIBONUCLEASE H"/>
    <property type="match status" value="1"/>
</dbReference>
<dbReference type="EMBL" id="LBMM01008847">
    <property type="protein sequence ID" value="KMQ88591.1"/>
    <property type="molecule type" value="Genomic_DNA"/>
</dbReference>
<evidence type="ECO:0000313" key="3">
    <source>
        <dbReference type="Proteomes" id="UP000036403"/>
    </source>
</evidence>
<comment type="caution">
    <text evidence="2">The sequence shown here is derived from an EMBL/GenBank/DDBJ whole genome shotgun (WGS) entry which is preliminary data.</text>
</comment>
<dbReference type="GO" id="GO:0015074">
    <property type="term" value="P:DNA integration"/>
    <property type="evidence" value="ECO:0007669"/>
    <property type="project" value="InterPro"/>
</dbReference>
<name>A0A0J7KEJ5_LASNI</name>
<dbReference type="Proteomes" id="UP000036403">
    <property type="component" value="Unassembled WGS sequence"/>
</dbReference>
<dbReference type="GO" id="GO:0003676">
    <property type="term" value="F:nucleic acid binding"/>
    <property type="evidence" value="ECO:0007669"/>
    <property type="project" value="InterPro"/>
</dbReference>
<evidence type="ECO:0000259" key="1">
    <source>
        <dbReference type="PROSITE" id="PS50994"/>
    </source>
</evidence>